<evidence type="ECO:0000313" key="3">
    <source>
        <dbReference type="Proteomes" id="UP001341840"/>
    </source>
</evidence>
<evidence type="ECO:0000313" key="2">
    <source>
        <dbReference type="EMBL" id="MED6182643.1"/>
    </source>
</evidence>
<reference evidence="2 3" key="1">
    <citation type="journal article" date="2023" name="Plants (Basel)">
        <title>Bridging the Gap: Combining Genomics and Transcriptomics Approaches to Understand Stylosanthes scabra, an Orphan Legume from the Brazilian Caatinga.</title>
        <authorList>
            <person name="Ferreira-Neto J.R.C."/>
            <person name="da Silva M.D."/>
            <person name="Binneck E."/>
            <person name="de Melo N.F."/>
            <person name="da Silva R.H."/>
            <person name="de Melo A.L.T.M."/>
            <person name="Pandolfi V."/>
            <person name="Bustamante F.O."/>
            <person name="Brasileiro-Vidal A.C."/>
            <person name="Benko-Iseppon A.M."/>
        </authorList>
    </citation>
    <scope>NUCLEOTIDE SEQUENCE [LARGE SCALE GENOMIC DNA]</scope>
    <source>
        <tissue evidence="2">Leaves</tissue>
    </source>
</reference>
<keyword evidence="3" id="KW-1185">Reference proteome</keyword>
<feature type="region of interest" description="Disordered" evidence="1">
    <location>
        <begin position="92"/>
        <end position="116"/>
    </location>
</feature>
<feature type="compositionally biased region" description="Polar residues" evidence="1">
    <location>
        <begin position="93"/>
        <end position="105"/>
    </location>
</feature>
<evidence type="ECO:0000256" key="1">
    <source>
        <dbReference type="SAM" id="MobiDB-lite"/>
    </source>
</evidence>
<accession>A0ABU6WF51</accession>
<comment type="caution">
    <text evidence="2">The sequence shown here is derived from an EMBL/GenBank/DDBJ whole genome shotgun (WGS) entry which is preliminary data.</text>
</comment>
<feature type="region of interest" description="Disordered" evidence="1">
    <location>
        <begin position="177"/>
        <end position="202"/>
    </location>
</feature>
<proteinExistence type="predicted"/>
<dbReference type="Proteomes" id="UP001341840">
    <property type="component" value="Unassembled WGS sequence"/>
</dbReference>
<sequence length="299" mass="32404">MGQGLTSRLTVAAGGPPASVPATNLDRVRSWQFGGVQNALYRPLNIDFLHAKGGRGIDRWWPRHYQIWHGKRYLAPVDVFHQLAPDEIPVEATQRQTPPHPQRSQVADVPDNRRPGRRMMVATGTTARHRQSLDEIMVEDGRSRFPINAFGGWERAVDGGGGGEAVEAVERAVTTDNAPTHHAHEAGTSTQAEVPATPSDSADCGHIDHCPSSRALLDGLSSPGLQQMIEQILLPGEDYMLDFDGIEFDGSQVHSDLNEPVSTPSQSFMELGNTPPSTHARSFMGDAILGACSCSDDAF</sequence>
<gene>
    <name evidence="2" type="ORF">PIB30_030494</name>
</gene>
<dbReference type="EMBL" id="JASCZI010181370">
    <property type="protein sequence ID" value="MED6182643.1"/>
    <property type="molecule type" value="Genomic_DNA"/>
</dbReference>
<name>A0ABU6WF51_9FABA</name>
<organism evidence="2 3">
    <name type="scientific">Stylosanthes scabra</name>
    <dbReference type="NCBI Taxonomy" id="79078"/>
    <lineage>
        <taxon>Eukaryota</taxon>
        <taxon>Viridiplantae</taxon>
        <taxon>Streptophyta</taxon>
        <taxon>Embryophyta</taxon>
        <taxon>Tracheophyta</taxon>
        <taxon>Spermatophyta</taxon>
        <taxon>Magnoliopsida</taxon>
        <taxon>eudicotyledons</taxon>
        <taxon>Gunneridae</taxon>
        <taxon>Pentapetalae</taxon>
        <taxon>rosids</taxon>
        <taxon>fabids</taxon>
        <taxon>Fabales</taxon>
        <taxon>Fabaceae</taxon>
        <taxon>Papilionoideae</taxon>
        <taxon>50 kb inversion clade</taxon>
        <taxon>dalbergioids sensu lato</taxon>
        <taxon>Dalbergieae</taxon>
        <taxon>Pterocarpus clade</taxon>
        <taxon>Stylosanthes</taxon>
    </lineage>
</organism>
<protein>
    <submittedName>
        <fullName evidence="2">Uncharacterized protein</fullName>
    </submittedName>
</protein>